<dbReference type="Pfam" id="PF03323">
    <property type="entry name" value="GerA"/>
    <property type="match status" value="1"/>
</dbReference>
<dbReference type="PANTHER" id="PTHR22550:SF5">
    <property type="entry name" value="LEUCINE ZIPPER PROTEIN 4"/>
    <property type="match status" value="1"/>
</dbReference>
<evidence type="ECO:0000256" key="2">
    <source>
        <dbReference type="ARBA" id="ARBA00023136"/>
    </source>
</evidence>
<keyword evidence="2 3" id="KW-0472">Membrane</keyword>
<feature type="transmembrane region" description="Helical" evidence="3">
    <location>
        <begin position="298"/>
        <end position="320"/>
    </location>
</feature>
<feature type="transmembrane region" description="Helical" evidence="3">
    <location>
        <begin position="422"/>
        <end position="443"/>
    </location>
</feature>
<protein>
    <submittedName>
        <fullName evidence="4">Spore germination protein</fullName>
    </submittedName>
</protein>
<dbReference type="EMBL" id="CP033169">
    <property type="protein sequence ID" value="AYO32162.1"/>
    <property type="molecule type" value="Genomic_DNA"/>
</dbReference>
<organism evidence="4 5">
    <name type="scientific">Biomaibacter acetigenes</name>
    <dbReference type="NCBI Taxonomy" id="2316383"/>
    <lineage>
        <taxon>Bacteria</taxon>
        <taxon>Bacillati</taxon>
        <taxon>Bacillota</taxon>
        <taxon>Clostridia</taxon>
        <taxon>Thermosediminibacterales</taxon>
        <taxon>Tepidanaerobacteraceae</taxon>
        <taxon>Biomaibacter</taxon>
    </lineage>
</organism>
<evidence type="ECO:0000313" key="4">
    <source>
        <dbReference type="EMBL" id="AYO32162.1"/>
    </source>
</evidence>
<dbReference type="KEGG" id="bacg:D2962_02370"/>
<proteinExistence type="inferred from homology"/>
<keyword evidence="3" id="KW-1133">Transmembrane helix</keyword>
<evidence type="ECO:0000256" key="3">
    <source>
        <dbReference type="SAM" id="Phobius"/>
    </source>
</evidence>
<dbReference type="GO" id="GO:0009847">
    <property type="term" value="P:spore germination"/>
    <property type="evidence" value="ECO:0007669"/>
    <property type="project" value="InterPro"/>
</dbReference>
<name>A0A3G2R9J4_9FIRM</name>
<dbReference type="PANTHER" id="PTHR22550">
    <property type="entry name" value="SPORE GERMINATION PROTEIN"/>
    <property type="match status" value="1"/>
</dbReference>
<dbReference type="InterPro" id="IPR004995">
    <property type="entry name" value="Spore_Ger"/>
</dbReference>
<evidence type="ECO:0000313" key="5">
    <source>
        <dbReference type="Proteomes" id="UP000280960"/>
    </source>
</evidence>
<keyword evidence="5" id="KW-1185">Reference proteome</keyword>
<accession>A0A3G2R9J4</accession>
<dbReference type="Proteomes" id="UP000280960">
    <property type="component" value="Chromosome"/>
</dbReference>
<gene>
    <name evidence="4" type="ORF">D2962_02370</name>
</gene>
<feature type="transmembrane region" description="Helical" evidence="3">
    <location>
        <begin position="388"/>
        <end position="410"/>
    </location>
</feature>
<keyword evidence="3" id="KW-0812">Transmembrane</keyword>
<dbReference type="InterPro" id="IPR050768">
    <property type="entry name" value="UPF0353/GerABKA_families"/>
</dbReference>
<reference evidence="4 5" key="1">
    <citation type="submission" date="2018-10" db="EMBL/GenBank/DDBJ databases">
        <authorList>
            <person name="Zhang X."/>
        </authorList>
    </citation>
    <scope>NUCLEOTIDE SEQUENCE [LARGE SCALE GENOMIC DNA]</scope>
    <source>
        <strain evidence="4 5">SK-G1</strain>
    </source>
</reference>
<sequence length="509" mass="56476">MESLENQVLGKDMENNLNQLKTILDRCSDVIYREFVFAQNEQIKLALIYTDGLADKGQVSDQIMRALALEVPMAVPGRIISKAQALEFIKERGLCIHQIKETNKLGEVVHAILSGDTVLLVDGHDTAIINGARGWESRPITDPEAEPTVRGSRESFVESIRVNTSLLRRKIKNPNLKIESFQIGRLSTTDVAIAYLEGVANPAIIKEVKTRIERIKIDAILETGYIEELIEDEPWSPFPTVNHTEKPDRVAAMLLEGRVAVFVDGTPFVLTVPSLLVEFLHASEDYYERFIFTSAVRVIRYLAAFASLILPSLYIAIVSYHHELLPTALLLSVAAQRERVPYPAFFEVFSMELVFEVLREAGIRLPRPIGQAISIVGALVLGDSAVRAGFVAEATIIVVAFTGISSFTFHYSASISFRLLRFFLMILSGTLGLFGLTAGVSAICIHLCSLRSFGVPYLSPVVPTAYSDLKDVVLRAPWWAMLTNPRSIIGYNKKREAYGLKPTPPEDGK</sequence>
<dbReference type="PIRSF" id="PIRSF005690">
    <property type="entry name" value="GerBA"/>
    <property type="match status" value="1"/>
</dbReference>
<evidence type="ECO:0000256" key="1">
    <source>
        <dbReference type="ARBA" id="ARBA00005278"/>
    </source>
</evidence>
<dbReference type="GO" id="GO:0016020">
    <property type="term" value="C:membrane"/>
    <property type="evidence" value="ECO:0007669"/>
    <property type="project" value="InterPro"/>
</dbReference>
<comment type="similarity">
    <text evidence="1">Belongs to the GerABKA family.</text>
</comment>
<dbReference type="AlphaFoldDB" id="A0A3G2R9J4"/>